<feature type="domain" description="Malate synthase C-terminal" evidence="18">
    <location>
        <begin position="591"/>
        <end position="673"/>
    </location>
</feature>
<dbReference type="GO" id="GO:0009436">
    <property type="term" value="P:glyoxylate catabolic process"/>
    <property type="evidence" value="ECO:0007669"/>
    <property type="project" value="TreeGrafter"/>
</dbReference>
<evidence type="ECO:0000256" key="8">
    <source>
        <dbReference type="ARBA" id="ARBA00023097"/>
    </source>
</evidence>
<evidence type="ECO:0000259" key="18">
    <source>
        <dbReference type="Pfam" id="PF20659"/>
    </source>
</evidence>
<keyword evidence="7 11" id="KW-0460">Magnesium</keyword>
<dbReference type="Gene3D" id="3.20.20.360">
    <property type="entry name" value="Malate synthase, domain 3"/>
    <property type="match status" value="2"/>
</dbReference>
<reference evidence="20" key="1">
    <citation type="submission" date="2015-03" db="EMBL/GenBank/DDBJ databases">
        <title>Pseudomonas frederiksbergensis hydrocarbon degrader.</title>
        <authorList>
            <person name="Brown L.M."/>
            <person name="Ruiz O.N."/>
            <person name="Mueller S."/>
            <person name="Gunasekera T.S."/>
        </authorList>
    </citation>
    <scope>NUCLEOTIDE SEQUENCE [LARGE SCALE GENOMIC DNA]</scope>
    <source>
        <strain evidence="20">SI8</strain>
    </source>
</reference>
<evidence type="ECO:0000256" key="5">
    <source>
        <dbReference type="ARBA" id="ARBA00022679"/>
    </source>
</evidence>
<keyword evidence="4 11" id="KW-0816">Tricarboxylic acid cycle</keyword>
<dbReference type="InterPro" id="IPR011076">
    <property type="entry name" value="Malate_synth_sf"/>
</dbReference>
<sequence length="725" mass="78763">MTEHVQVGGLQVAKVLFDFVNNEAIPGTGLTADAFWAGADKVIHDLAPKNKALLAKRDDFQARIDAWHQARAGQAHDAVAYKAFLQDIGYLLPEAADFQATTQNVDDEIARMAGPQLVVPVMNARFALNASNARWGSLYDALYGTDAISEADGAEKGKGYNKVRGDKVIAFARAFLDEAAPLAAGSHVDSTAYKIVDGKLVVTLKGGSNSGLRDDAQLIGFQGDASAPTTVLLKHNGLHFEIQIDASTPVGQTDAAGVKDILMEAALTTIMDCEDSVAAVDADDKVVIYRNWLGLMKGDLAEEVAKGGQTFTRTMNPDRVYTAVDGSSVTLHGRSLLFVRNVGHLMTIDAILDKDGNEVPEGILDGLITSLAAIHSLNGNTSRRNSRTGSVYIVKPKMHGPEEAAFTNELFGRVEDVLNLPRNTLKVGIMDEERRTTVNLKACIKAASERVVFINTGFLDRTGDEIHTSMEAGPMVRKADMKAEKWIGAYENWNVDIGLSTGLQGRAQIGKGMWAMPDLMAAMLEQKIAHPMAGANTAWVPSPTAAALHALHYHKVDVFARQAELAKRARASVDDILSIPLAVNPNWTPEQIKNELDNNAQGILGYVVRWIDQGVGCSKVPDINDIGLMEDRATLRISSQHIANWLRHGIVTQEQVMESLKRMAPVVDRQNASDPLYRPLAPDFDSNIAFQAAVELVIEGTKQPNGYTEPVLHRRRREFKAANGL</sequence>
<dbReference type="InterPro" id="IPR044856">
    <property type="entry name" value="Malate_synth_C_sf"/>
</dbReference>
<dbReference type="NCBIfam" id="NF002825">
    <property type="entry name" value="PRK02999.1"/>
    <property type="match status" value="1"/>
</dbReference>
<keyword evidence="19" id="KW-0012">Acyltransferase</keyword>
<evidence type="ECO:0000313" key="20">
    <source>
        <dbReference type="Proteomes" id="UP000030949"/>
    </source>
</evidence>
<dbReference type="FunFam" id="3.20.20.360:FF:000002">
    <property type="entry name" value="Malate synthase G"/>
    <property type="match status" value="1"/>
</dbReference>
<dbReference type="UniPathway" id="UPA00703">
    <property type="reaction ID" value="UER00720"/>
</dbReference>
<dbReference type="HAMAP" id="MF_00641">
    <property type="entry name" value="Malate_synth_G"/>
    <property type="match status" value="1"/>
</dbReference>
<dbReference type="Pfam" id="PF20656">
    <property type="entry name" value="MS_N"/>
    <property type="match status" value="1"/>
</dbReference>
<feature type="binding site" evidence="11">
    <location>
        <begin position="457"/>
        <end position="460"/>
    </location>
    <ligand>
        <name>glyoxylate</name>
        <dbReference type="ChEBI" id="CHEBI:36655"/>
    </ligand>
</feature>
<dbReference type="PANTHER" id="PTHR42739:SF1">
    <property type="entry name" value="MALATE SYNTHASE G"/>
    <property type="match status" value="1"/>
</dbReference>
<feature type="binding site" evidence="11">
    <location>
        <begin position="125"/>
        <end position="126"/>
    </location>
    <ligand>
        <name>acetyl-CoA</name>
        <dbReference type="ChEBI" id="CHEBI:57288"/>
    </ligand>
</feature>
<comment type="similarity">
    <text evidence="11 14">Belongs to the malate synthase family. GlcB subfamily.</text>
</comment>
<feature type="binding site" evidence="11">
    <location>
        <position position="541"/>
    </location>
    <ligand>
        <name>acetyl-CoA</name>
        <dbReference type="ChEBI" id="CHEBI:57288"/>
    </ligand>
</feature>
<evidence type="ECO:0000256" key="7">
    <source>
        <dbReference type="ARBA" id="ARBA00022842"/>
    </source>
</evidence>
<dbReference type="GO" id="GO:0004474">
    <property type="term" value="F:malate synthase activity"/>
    <property type="evidence" value="ECO:0007669"/>
    <property type="project" value="UniProtKB-UniRule"/>
</dbReference>
<dbReference type="InterPro" id="IPR001465">
    <property type="entry name" value="Malate_synthase_TIM"/>
</dbReference>
<dbReference type="InterPro" id="IPR048357">
    <property type="entry name" value="MSG_insertion"/>
</dbReference>
<evidence type="ECO:0000256" key="13">
    <source>
        <dbReference type="PIRSR" id="PIRSR601465-50"/>
    </source>
</evidence>
<dbReference type="GO" id="GO:0005829">
    <property type="term" value="C:cytosol"/>
    <property type="evidence" value="ECO:0007669"/>
    <property type="project" value="TreeGrafter"/>
</dbReference>
<dbReference type="GO" id="GO:0006097">
    <property type="term" value="P:glyoxylate cycle"/>
    <property type="evidence" value="ECO:0007669"/>
    <property type="project" value="UniProtKB-UniRule"/>
</dbReference>
<comment type="subcellular location">
    <subcellularLocation>
        <location evidence="11 14">Cytoplasm</location>
    </subcellularLocation>
</comment>
<comment type="function">
    <text evidence="10 11">Involved in the glycolate utilization. Catalyzes the condensation and subsequent hydrolysis of acetyl-coenzyme A (acetyl-CoA) and glyoxylate to form malate and CoA.</text>
</comment>
<gene>
    <name evidence="11" type="primary">glcB</name>
    <name evidence="19" type="ORF">JZ00_09465</name>
</gene>
<evidence type="ECO:0000259" key="17">
    <source>
        <dbReference type="Pfam" id="PF20658"/>
    </source>
</evidence>
<feature type="binding site" evidence="11">
    <location>
        <position position="313"/>
    </location>
    <ligand>
        <name>acetyl-CoA</name>
        <dbReference type="ChEBI" id="CHEBI:57288"/>
    </ligand>
</feature>
<organism evidence="19 20">
    <name type="scientific">Pseudomonas frederiksbergensis</name>
    <dbReference type="NCBI Taxonomy" id="104087"/>
    <lineage>
        <taxon>Bacteria</taxon>
        <taxon>Pseudomonadati</taxon>
        <taxon>Pseudomonadota</taxon>
        <taxon>Gammaproteobacteria</taxon>
        <taxon>Pseudomonadales</taxon>
        <taxon>Pseudomonadaceae</taxon>
        <taxon>Pseudomonas</taxon>
    </lineage>
</organism>
<dbReference type="Pfam" id="PF20658">
    <property type="entry name" value="MSG_insertion"/>
    <property type="match status" value="1"/>
</dbReference>
<comment type="caution">
    <text evidence="11">Lacks conserved residue(s) required for the propagation of feature annotation.</text>
</comment>
<dbReference type="GO" id="GO:0006099">
    <property type="term" value="P:tricarboxylic acid cycle"/>
    <property type="evidence" value="ECO:0007669"/>
    <property type="project" value="UniProtKB-KW"/>
</dbReference>
<dbReference type="Gene3D" id="1.20.1220.12">
    <property type="entry name" value="Malate synthase, domain III"/>
    <property type="match status" value="1"/>
</dbReference>
<dbReference type="SUPFAM" id="SSF51645">
    <property type="entry name" value="Malate synthase G"/>
    <property type="match status" value="1"/>
</dbReference>
<keyword evidence="3 11" id="KW-0963">Cytoplasm</keyword>
<dbReference type="CDD" id="cd00728">
    <property type="entry name" value="malate_synt_G"/>
    <property type="match status" value="1"/>
</dbReference>
<comment type="caution">
    <text evidence="19">The sequence shown here is derived from an EMBL/GenBank/DDBJ whole genome shotgun (WGS) entry which is preliminary data.</text>
</comment>
<comment type="pathway">
    <text evidence="11 14">Carbohydrate metabolism; glyoxylate cycle; (S)-malate from isocitrate: step 2/2.</text>
</comment>
<feature type="binding site" evidence="11">
    <location>
        <position position="118"/>
    </location>
    <ligand>
        <name>acetyl-CoA</name>
        <dbReference type="ChEBI" id="CHEBI:57288"/>
    </ligand>
</feature>
<feature type="active site" description="Proton acceptor" evidence="11 13">
    <location>
        <position position="340"/>
    </location>
</feature>
<keyword evidence="5 11" id="KW-0808">Transferase</keyword>
<dbReference type="InterPro" id="IPR046363">
    <property type="entry name" value="MS_N_TIM-barrel_dom"/>
</dbReference>
<evidence type="ECO:0000259" key="16">
    <source>
        <dbReference type="Pfam" id="PF20656"/>
    </source>
</evidence>
<dbReference type="EC" id="2.3.3.9" evidence="11 12"/>
<evidence type="ECO:0000256" key="2">
    <source>
        <dbReference type="ARBA" id="ARBA00022435"/>
    </source>
</evidence>
<feature type="binding site" evidence="11">
    <location>
        <position position="276"/>
    </location>
    <ligand>
        <name>acetyl-CoA</name>
        <dbReference type="ChEBI" id="CHEBI:57288"/>
    </ligand>
</feature>
<comment type="cofactor">
    <cofactor evidence="1 11">
        <name>Mg(2+)</name>
        <dbReference type="ChEBI" id="CHEBI:18420"/>
    </cofactor>
</comment>
<feature type="binding site" evidence="11">
    <location>
        <position position="340"/>
    </location>
    <ligand>
        <name>glyoxylate</name>
        <dbReference type="ChEBI" id="CHEBI:36655"/>
    </ligand>
</feature>
<feature type="domain" description="Malate synthase TIM barrel" evidence="15">
    <location>
        <begin position="337"/>
        <end position="577"/>
    </location>
</feature>
<evidence type="ECO:0000256" key="14">
    <source>
        <dbReference type="RuleBase" id="RU003572"/>
    </source>
</evidence>
<feature type="binding site" evidence="11">
    <location>
        <position position="432"/>
    </location>
    <ligand>
        <name>glyoxylate</name>
        <dbReference type="ChEBI" id="CHEBI:36655"/>
    </ligand>
</feature>
<feature type="binding site" evidence="11">
    <location>
        <position position="432"/>
    </location>
    <ligand>
        <name>Mg(2+)</name>
        <dbReference type="ChEBI" id="CHEBI:18420"/>
    </ligand>
</feature>
<dbReference type="PANTHER" id="PTHR42739">
    <property type="entry name" value="MALATE SYNTHASE G"/>
    <property type="match status" value="1"/>
</dbReference>
<dbReference type="Pfam" id="PF20659">
    <property type="entry name" value="MS_C"/>
    <property type="match status" value="1"/>
</dbReference>
<feature type="domain" description="Malate synthase G alpha-beta insertion" evidence="17">
    <location>
        <begin position="160"/>
        <end position="235"/>
    </location>
</feature>
<name>A0A0B1Z7A1_9PSED</name>
<evidence type="ECO:0000313" key="19">
    <source>
        <dbReference type="EMBL" id="KHK65262.1"/>
    </source>
</evidence>
<accession>A0A0B1Z7A1</accession>
<keyword evidence="8 11" id="KW-0558">Oxidation</keyword>
<dbReference type="InterPro" id="IPR048355">
    <property type="entry name" value="MS_C"/>
</dbReference>
<evidence type="ECO:0000256" key="10">
    <source>
        <dbReference type="ARBA" id="ARBA00054368"/>
    </source>
</evidence>
<evidence type="ECO:0000256" key="11">
    <source>
        <dbReference type="HAMAP-Rule" id="MF_00641"/>
    </source>
</evidence>
<feature type="modified residue" description="Cysteine sulfenic acid (-SOH)" evidence="11">
    <location>
        <position position="617"/>
    </location>
</feature>
<dbReference type="InterPro" id="IPR048356">
    <property type="entry name" value="MS_N"/>
</dbReference>
<dbReference type="Proteomes" id="UP000030949">
    <property type="component" value="Unassembled WGS sequence"/>
</dbReference>
<feature type="domain" description="Malate synthase N-terminal" evidence="16">
    <location>
        <begin position="17"/>
        <end position="71"/>
    </location>
</feature>
<dbReference type="EMBL" id="JQGJ01000004">
    <property type="protein sequence ID" value="KHK65262.1"/>
    <property type="molecule type" value="Genomic_DNA"/>
</dbReference>
<dbReference type="RefSeq" id="WP_039590679.1">
    <property type="nucleotide sequence ID" value="NZ_JQGJ02000003.1"/>
</dbReference>
<dbReference type="NCBIfam" id="TIGR01345">
    <property type="entry name" value="malate_syn_G"/>
    <property type="match status" value="1"/>
</dbReference>
<evidence type="ECO:0000256" key="6">
    <source>
        <dbReference type="ARBA" id="ARBA00022723"/>
    </source>
</evidence>
<comment type="subunit">
    <text evidence="11">Monomer.</text>
</comment>
<evidence type="ECO:0000256" key="9">
    <source>
        <dbReference type="ARBA" id="ARBA00047918"/>
    </source>
</evidence>
<evidence type="ECO:0000256" key="1">
    <source>
        <dbReference type="ARBA" id="ARBA00001946"/>
    </source>
</evidence>
<comment type="catalytic activity">
    <reaction evidence="9 11 14">
        <text>glyoxylate + acetyl-CoA + H2O = (S)-malate + CoA + H(+)</text>
        <dbReference type="Rhea" id="RHEA:18181"/>
        <dbReference type="ChEBI" id="CHEBI:15377"/>
        <dbReference type="ChEBI" id="CHEBI:15378"/>
        <dbReference type="ChEBI" id="CHEBI:15589"/>
        <dbReference type="ChEBI" id="CHEBI:36655"/>
        <dbReference type="ChEBI" id="CHEBI:57287"/>
        <dbReference type="ChEBI" id="CHEBI:57288"/>
        <dbReference type="EC" id="2.3.3.9"/>
    </reaction>
</comment>
<feature type="binding site" evidence="11">
    <location>
        <position position="460"/>
    </location>
    <ligand>
        <name>Mg(2+)</name>
        <dbReference type="ChEBI" id="CHEBI:18420"/>
    </ligand>
</feature>
<evidence type="ECO:0000256" key="12">
    <source>
        <dbReference type="NCBIfam" id="TIGR01345"/>
    </source>
</evidence>
<dbReference type="InterPro" id="IPR006253">
    <property type="entry name" value="Malate_synthG"/>
</dbReference>
<dbReference type="GO" id="GO:0000287">
    <property type="term" value="F:magnesium ion binding"/>
    <property type="evidence" value="ECO:0007669"/>
    <property type="project" value="TreeGrafter"/>
</dbReference>
<evidence type="ECO:0000256" key="3">
    <source>
        <dbReference type="ARBA" id="ARBA00022490"/>
    </source>
</evidence>
<keyword evidence="2 11" id="KW-0329">Glyoxylate bypass</keyword>
<evidence type="ECO:0000259" key="15">
    <source>
        <dbReference type="Pfam" id="PF01274"/>
    </source>
</evidence>
<proteinExistence type="inferred from homology"/>
<dbReference type="OrthoDB" id="9762054at2"/>
<evidence type="ECO:0000256" key="4">
    <source>
        <dbReference type="ARBA" id="ARBA00022532"/>
    </source>
</evidence>
<dbReference type="Pfam" id="PF01274">
    <property type="entry name" value="MS_TIM-barrel"/>
    <property type="match status" value="1"/>
</dbReference>
<feature type="active site" description="Proton donor" evidence="11 13">
    <location>
        <position position="631"/>
    </location>
</feature>
<protein>
    <recommendedName>
        <fullName evidence="11 12">Malate synthase G</fullName>
        <ecNumber evidence="11 12">2.3.3.9</ecNumber>
    </recommendedName>
</protein>
<dbReference type="AlphaFoldDB" id="A0A0B1Z7A1"/>
<keyword evidence="6 11" id="KW-0479">Metal-binding</keyword>